<comment type="caution">
    <text evidence="1">The sequence shown here is derived from an EMBL/GenBank/DDBJ whole genome shotgun (WGS) entry which is preliminary data.</text>
</comment>
<evidence type="ECO:0000313" key="1">
    <source>
        <dbReference type="EMBL" id="MFC0316995.1"/>
    </source>
</evidence>
<gene>
    <name evidence="1" type="ORF">ACFFI0_01695</name>
</gene>
<keyword evidence="2" id="KW-1185">Reference proteome</keyword>
<protein>
    <submittedName>
        <fullName evidence="1">Uncharacterized protein</fullName>
    </submittedName>
</protein>
<proteinExistence type="predicted"/>
<dbReference type="RefSeq" id="WP_013664198.1">
    <property type="nucleotide sequence ID" value="NZ_JBHLWO010000001.1"/>
</dbReference>
<evidence type="ECO:0000313" key="2">
    <source>
        <dbReference type="Proteomes" id="UP001589774"/>
    </source>
</evidence>
<dbReference type="EMBL" id="JBHLWO010000001">
    <property type="protein sequence ID" value="MFC0316995.1"/>
    <property type="molecule type" value="Genomic_DNA"/>
</dbReference>
<reference evidence="1 2" key="1">
    <citation type="submission" date="2024-09" db="EMBL/GenBank/DDBJ databases">
        <authorList>
            <person name="Sun Q."/>
            <person name="Mori K."/>
        </authorList>
    </citation>
    <scope>NUCLEOTIDE SEQUENCE [LARGE SCALE GENOMIC DNA]</scope>
    <source>
        <strain evidence="1 2">CCM 7765</strain>
    </source>
</reference>
<accession>A0ABV6HDP9</accession>
<organism evidence="1 2">
    <name type="scientific">Olivibacter oleidegradans</name>
    <dbReference type="NCBI Taxonomy" id="760123"/>
    <lineage>
        <taxon>Bacteria</taxon>
        <taxon>Pseudomonadati</taxon>
        <taxon>Bacteroidota</taxon>
        <taxon>Sphingobacteriia</taxon>
        <taxon>Sphingobacteriales</taxon>
        <taxon>Sphingobacteriaceae</taxon>
        <taxon>Olivibacter</taxon>
    </lineage>
</organism>
<sequence length="75" mass="8334">MKTFTLTIPGLGDFNVKPSGEENTFILTEDIGDRSYVINKDTDGNWFMKTSEGATTTETMLNQDTIGKLIEDRIG</sequence>
<dbReference type="Proteomes" id="UP001589774">
    <property type="component" value="Unassembled WGS sequence"/>
</dbReference>
<name>A0ABV6HDP9_9SPHI</name>